<feature type="compositionally biased region" description="Basic and acidic residues" evidence="1">
    <location>
        <begin position="73"/>
        <end position="84"/>
    </location>
</feature>
<dbReference type="PROSITE" id="PS51257">
    <property type="entry name" value="PROKAR_LIPOPROTEIN"/>
    <property type="match status" value="1"/>
</dbReference>
<feature type="region of interest" description="Disordered" evidence="1">
    <location>
        <begin position="43"/>
        <end position="120"/>
    </location>
</feature>
<dbReference type="EMBL" id="QPFP01000108">
    <property type="protein sequence ID" value="TEB21543.1"/>
    <property type="molecule type" value="Genomic_DNA"/>
</dbReference>
<feature type="compositionally biased region" description="Basic residues" evidence="1">
    <location>
        <begin position="85"/>
        <end position="98"/>
    </location>
</feature>
<comment type="caution">
    <text evidence="2">The sequence shown here is derived from an EMBL/GenBank/DDBJ whole genome shotgun (WGS) entry which is preliminary data.</text>
</comment>
<keyword evidence="3" id="KW-1185">Reference proteome</keyword>
<feature type="compositionally biased region" description="Low complexity" evidence="1">
    <location>
        <begin position="99"/>
        <end position="113"/>
    </location>
</feature>
<sequence length="531" mass="59364">MLEAVRAAYSLLNSSILACCSVELHLSSTPPVHIMSYHPRWSSPLSRPSVKDDGTSSPPNDVLLNAFPITNESEFRRSTRDGSHRHSRSHAYSRRSHARAASSPTSAAPHSAPVFPVRKPVPAYGSSLGSTGYRIPSYGSSYDGNPPGLEYDTLYSAPPQLEDPDEPSYPPKPITPSQSLGRPLTREHTPSYTTWSIANANPISISPPNTSLPHTHTTPIPRLKPPFPVMTTTSRPHSEFTPPPTPRRVPVIAPRPRSEFKSRDDESRDILSRMAAHTRTLSEETKYQGVQPRIRAPQDDSWKRGSREVLPRPQSRVVDSQALPGPRPQADVQHEGRRQPQPIISQPQPQQRPQITRAQFLPHPRPASFEGSQSRPQSAESLHHRLKKRREVWEIRGPAEDVRDNIRKWNPFHYIKGITAAHFLPASSFTSSISVCLGRSQEVPAINPPSNPMHVVHLNRPQNEEDEEQWTRVHLGFDMTPVRSRRESDAYTVASVSPMSKLKRLRMKGSAGRREDVVFEAPLTRIQGVPA</sequence>
<evidence type="ECO:0000313" key="2">
    <source>
        <dbReference type="EMBL" id="TEB21543.1"/>
    </source>
</evidence>
<feature type="region of interest" description="Disordered" evidence="1">
    <location>
        <begin position="232"/>
        <end position="386"/>
    </location>
</feature>
<dbReference type="AlphaFoldDB" id="A0A4Y7SI64"/>
<evidence type="ECO:0000256" key="1">
    <source>
        <dbReference type="SAM" id="MobiDB-lite"/>
    </source>
</evidence>
<accession>A0A4Y7SI64</accession>
<proteinExistence type="predicted"/>
<feature type="compositionally biased region" description="Low complexity" evidence="1">
    <location>
        <begin position="339"/>
        <end position="355"/>
    </location>
</feature>
<dbReference type="Proteomes" id="UP000298030">
    <property type="component" value="Unassembled WGS sequence"/>
</dbReference>
<feature type="compositionally biased region" description="Basic and acidic residues" evidence="1">
    <location>
        <begin position="256"/>
        <end position="271"/>
    </location>
</feature>
<feature type="compositionally biased region" description="Basic and acidic residues" evidence="1">
    <location>
        <begin position="296"/>
        <end position="310"/>
    </location>
</feature>
<name>A0A4Y7SI64_COPMI</name>
<reference evidence="2 3" key="1">
    <citation type="journal article" date="2019" name="Nat. Ecol. Evol.">
        <title>Megaphylogeny resolves global patterns of mushroom evolution.</title>
        <authorList>
            <person name="Varga T."/>
            <person name="Krizsan K."/>
            <person name="Foldi C."/>
            <person name="Dima B."/>
            <person name="Sanchez-Garcia M."/>
            <person name="Sanchez-Ramirez S."/>
            <person name="Szollosi G.J."/>
            <person name="Szarkandi J.G."/>
            <person name="Papp V."/>
            <person name="Albert L."/>
            <person name="Andreopoulos W."/>
            <person name="Angelini C."/>
            <person name="Antonin V."/>
            <person name="Barry K.W."/>
            <person name="Bougher N.L."/>
            <person name="Buchanan P."/>
            <person name="Buyck B."/>
            <person name="Bense V."/>
            <person name="Catcheside P."/>
            <person name="Chovatia M."/>
            <person name="Cooper J."/>
            <person name="Damon W."/>
            <person name="Desjardin D."/>
            <person name="Finy P."/>
            <person name="Geml J."/>
            <person name="Haridas S."/>
            <person name="Hughes K."/>
            <person name="Justo A."/>
            <person name="Karasinski D."/>
            <person name="Kautmanova I."/>
            <person name="Kiss B."/>
            <person name="Kocsube S."/>
            <person name="Kotiranta H."/>
            <person name="LaButti K.M."/>
            <person name="Lechner B.E."/>
            <person name="Liimatainen K."/>
            <person name="Lipzen A."/>
            <person name="Lukacs Z."/>
            <person name="Mihaltcheva S."/>
            <person name="Morgado L.N."/>
            <person name="Niskanen T."/>
            <person name="Noordeloos M.E."/>
            <person name="Ohm R.A."/>
            <person name="Ortiz-Santana B."/>
            <person name="Ovrebo C."/>
            <person name="Racz N."/>
            <person name="Riley R."/>
            <person name="Savchenko A."/>
            <person name="Shiryaev A."/>
            <person name="Soop K."/>
            <person name="Spirin V."/>
            <person name="Szebenyi C."/>
            <person name="Tomsovsky M."/>
            <person name="Tulloss R.E."/>
            <person name="Uehling J."/>
            <person name="Grigoriev I.V."/>
            <person name="Vagvolgyi C."/>
            <person name="Papp T."/>
            <person name="Martin F.M."/>
            <person name="Miettinen O."/>
            <person name="Hibbett D.S."/>
            <person name="Nagy L.G."/>
        </authorList>
    </citation>
    <scope>NUCLEOTIDE SEQUENCE [LARGE SCALE GENOMIC DNA]</scope>
    <source>
        <strain evidence="2 3">FP101781</strain>
    </source>
</reference>
<feature type="region of interest" description="Disordered" evidence="1">
    <location>
        <begin position="139"/>
        <end position="188"/>
    </location>
</feature>
<organism evidence="2 3">
    <name type="scientific">Coprinellus micaceus</name>
    <name type="common">Glistening ink-cap mushroom</name>
    <name type="synonym">Coprinus micaceus</name>
    <dbReference type="NCBI Taxonomy" id="71717"/>
    <lineage>
        <taxon>Eukaryota</taxon>
        <taxon>Fungi</taxon>
        <taxon>Dikarya</taxon>
        <taxon>Basidiomycota</taxon>
        <taxon>Agaricomycotina</taxon>
        <taxon>Agaricomycetes</taxon>
        <taxon>Agaricomycetidae</taxon>
        <taxon>Agaricales</taxon>
        <taxon>Agaricineae</taxon>
        <taxon>Psathyrellaceae</taxon>
        <taxon>Coprinellus</taxon>
    </lineage>
</organism>
<feature type="compositionally biased region" description="Polar residues" evidence="1">
    <location>
        <begin position="370"/>
        <end position="380"/>
    </location>
</feature>
<evidence type="ECO:0000313" key="3">
    <source>
        <dbReference type="Proteomes" id="UP000298030"/>
    </source>
</evidence>
<dbReference type="OrthoDB" id="3104802at2759"/>
<gene>
    <name evidence="2" type="ORF">FA13DRAFT_1741778</name>
</gene>
<protein>
    <submittedName>
        <fullName evidence="2">Uncharacterized protein</fullName>
    </submittedName>
</protein>